<sequence length="202" mass="22193">MPRSPLTGANVSLIDWSKKLGSVNQPGVPTLRSVDHVAVTVPDLDAAVAFFVDHFGGELIFYDGPFADPDGDGMRRRLNVDPTATCRLAMVRLGLHTNLELFEYEAPDRSTTEPRNSDIGGHHIGFYVDDIDAGYEYVRSIPGVVVMEGPNGVDAHAPVAGQRWFYFLTPWGMQLELTSCAGEGFYEGLPGARMAPPSRRWR</sequence>
<keyword evidence="1" id="KW-0479">Metal-binding</keyword>
<dbReference type="GO" id="GO:0004493">
    <property type="term" value="F:methylmalonyl-CoA epimerase activity"/>
    <property type="evidence" value="ECO:0007669"/>
    <property type="project" value="TreeGrafter"/>
</dbReference>
<evidence type="ECO:0000256" key="1">
    <source>
        <dbReference type="ARBA" id="ARBA00022723"/>
    </source>
</evidence>
<protein>
    <recommendedName>
        <fullName evidence="2">VOC domain-containing protein</fullName>
    </recommendedName>
</protein>
<dbReference type="Pfam" id="PF13669">
    <property type="entry name" value="Glyoxalase_4"/>
    <property type="match status" value="1"/>
</dbReference>
<evidence type="ECO:0000313" key="4">
    <source>
        <dbReference type="Proteomes" id="UP000188836"/>
    </source>
</evidence>
<proteinExistence type="predicted"/>
<evidence type="ECO:0000259" key="2">
    <source>
        <dbReference type="PROSITE" id="PS51819"/>
    </source>
</evidence>
<dbReference type="PROSITE" id="PS51819">
    <property type="entry name" value="VOC"/>
    <property type="match status" value="1"/>
</dbReference>
<dbReference type="AlphaFoldDB" id="A0A1W0ATB5"/>
<dbReference type="EMBL" id="MUMY01000003">
    <property type="protein sequence ID" value="ONM49974.1"/>
    <property type="molecule type" value="Genomic_DNA"/>
</dbReference>
<feature type="domain" description="VOC" evidence="2">
    <location>
        <begin position="33"/>
        <end position="180"/>
    </location>
</feature>
<organism evidence="3 4">
    <name type="scientific">Nocardia donostiensis</name>
    <dbReference type="NCBI Taxonomy" id="1538463"/>
    <lineage>
        <taxon>Bacteria</taxon>
        <taxon>Bacillati</taxon>
        <taxon>Actinomycetota</taxon>
        <taxon>Actinomycetes</taxon>
        <taxon>Mycobacteriales</taxon>
        <taxon>Nocardiaceae</taxon>
        <taxon>Nocardia</taxon>
    </lineage>
</organism>
<keyword evidence="4" id="KW-1185">Reference proteome</keyword>
<dbReference type="PANTHER" id="PTHR43048:SF6">
    <property type="entry name" value="BLR8189 PROTEIN"/>
    <property type="match status" value="1"/>
</dbReference>
<dbReference type="GO" id="GO:0046491">
    <property type="term" value="P:L-methylmalonyl-CoA metabolic process"/>
    <property type="evidence" value="ECO:0007669"/>
    <property type="project" value="TreeGrafter"/>
</dbReference>
<evidence type="ECO:0000313" key="3">
    <source>
        <dbReference type="EMBL" id="ONM49974.1"/>
    </source>
</evidence>
<dbReference type="InterPro" id="IPR037523">
    <property type="entry name" value="VOC_core"/>
</dbReference>
<dbReference type="InterPro" id="IPR051785">
    <property type="entry name" value="MMCE/EMCE_epimerase"/>
</dbReference>
<accession>A0A1W0ATB5</accession>
<dbReference type="PANTHER" id="PTHR43048">
    <property type="entry name" value="METHYLMALONYL-COA EPIMERASE"/>
    <property type="match status" value="1"/>
</dbReference>
<dbReference type="GO" id="GO:0046872">
    <property type="term" value="F:metal ion binding"/>
    <property type="evidence" value="ECO:0007669"/>
    <property type="project" value="UniProtKB-KW"/>
</dbReference>
<dbReference type="SUPFAM" id="SSF54593">
    <property type="entry name" value="Glyoxalase/Bleomycin resistance protein/Dihydroxybiphenyl dioxygenase"/>
    <property type="match status" value="1"/>
</dbReference>
<name>A0A1W0ATB5_9NOCA</name>
<dbReference type="Gene3D" id="3.10.180.10">
    <property type="entry name" value="2,3-Dihydroxybiphenyl 1,2-Dioxygenase, domain 1"/>
    <property type="match status" value="1"/>
</dbReference>
<dbReference type="STRING" id="1538463.B0T36_20050"/>
<dbReference type="Proteomes" id="UP000188836">
    <property type="component" value="Unassembled WGS sequence"/>
</dbReference>
<gene>
    <name evidence="3" type="ORF">B0T46_05925</name>
</gene>
<reference evidence="3 4" key="1">
    <citation type="journal article" date="2016" name="Antonie Van Leeuwenhoek">
        <title>Nocardia donostiensis sp. nov., isolated from human respiratory specimens.</title>
        <authorList>
            <person name="Ercibengoa M."/>
            <person name="Bell M."/>
            <person name="Marimon J.M."/>
            <person name="Humrighouse B."/>
            <person name="Klenk H.P."/>
            <person name="Potter G."/>
            <person name="Perez-Trallero E."/>
        </authorList>
    </citation>
    <scope>NUCLEOTIDE SEQUENCE [LARGE SCALE GENOMIC DNA]</scope>
    <source>
        <strain evidence="3 4">X1655</strain>
    </source>
</reference>
<dbReference type="InterPro" id="IPR029068">
    <property type="entry name" value="Glyas_Bleomycin-R_OHBP_Dase"/>
</dbReference>
<comment type="caution">
    <text evidence="3">The sequence shown here is derived from an EMBL/GenBank/DDBJ whole genome shotgun (WGS) entry which is preliminary data.</text>
</comment>